<evidence type="ECO:0000259" key="3">
    <source>
        <dbReference type="PROSITE" id="PS50968"/>
    </source>
</evidence>
<keyword evidence="5" id="KW-1185">Reference proteome</keyword>
<evidence type="ECO:0000313" key="5">
    <source>
        <dbReference type="Proteomes" id="UP000665043"/>
    </source>
</evidence>
<reference evidence="4 5" key="1">
    <citation type="submission" date="2019-12" db="EMBL/GenBank/DDBJ databases">
        <title>The whole genome sequencing of a strain isolated from a Mars analog, Dalangtan Playa.</title>
        <authorList>
            <person name="Huang T."/>
        </authorList>
    </citation>
    <scope>NUCLEOTIDE SEQUENCE [LARGE SCALE GENOMIC DNA]</scope>
    <source>
        <strain evidence="4 5">DP4-553-S</strain>
    </source>
</reference>
<dbReference type="PANTHER" id="PTHR30469">
    <property type="entry name" value="MULTIDRUG RESISTANCE PROTEIN MDTA"/>
    <property type="match status" value="1"/>
</dbReference>
<dbReference type="InterPro" id="IPR006143">
    <property type="entry name" value="RND_pump_MFP"/>
</dbReference>
<feature type="chain" id="PRO_5046877677" evidence="2">
    <location>
        <begin position="20"/>
        <end position="291"/>
    </location>
</feature>
<gene>
    <name evidence="4" type="ORF">ERJ70_16995</name>
</gene>
<dbReference type="SUPFAM" id="SSF111369">
    <property type="entry name" value="HlyD-like secretion proteins"/>
    <property type="match status" value="1"/>
</dbReference>
<organism evidence="4 5">
    <name type="scientific">Sediminibacillus dalangtanensis</name>
    <dbReference type="NCBI Taxonomy" id="2729421"/>
    <lineage>
        <taxon>Bacteria</taxon>
        <taxon>Bacillati</taxon>
        <taxon>Bacillota</taxon>
        <taxon>Bacilli</taxon>
        <taxon>Bacillales</taxon>
        <taxon>Bacillaceae</taxon>
        <taxon>Sediminibacillus</taxon>
    </lineage>
</organism>
<dbReference type="EMBL" id="CP046956">
    <property type="protein sequence ID" value="QTN00829.1"/>
    <property type="molecule type" value="Genomic_DNA"/>
</dbReference>
<dbReference type="PROSITE" id="PS50968">
    <property type="entry name" value="BIOTINYL_LIPOYL"/>
    <property type="match status" value="1"/>
</dbReference>
<dbReference type="PROSITE" id="PS51257">
    <property type="entry name" value="PROKAR_LIPOPROTEIN"/>
    <property type="match status" value="1"/>
</dbReference>
<dbReference type="InterPro" id="IPR058637">
    <property type="entry name" value="YknX-like_C"/>
</dbReference>
<dbReference type="Pfam" id="PF00364">
    <property type="entry name" value="Biotin_lipoyl"/>
    <property type="match status" value="1"/>
</dbReference>
<dbReference type="Gene3D" id="2.40.420.20">
    <property type="match status" value="1"/>
</dbReference>
<evidence type="ECO:0000256" key="2">
    <source>
        <dbReference type="SAM" id="SignalP"/>
    </source>
</evidence>
<sequence>MIMKKFAWPLLALIALVLAACSEQESDNSGEKESVTPVEVEEVTQGDLSVDKQFYGGVTPESTAPVIPPTPGEVESLEVEKGDQVEEGDVIATVKSAEGMGNVDIEAPADGEVTSLEANEGGMVSNSEPLATIVDLDNLLVEVTVTAEDLALFEDNDEAKVQFTSLDKELTATIEYAASVPDDTGLYPVELSFKNEDNDIKPGMTAVVQLAEKVVKDTLLVPTAALVDDSGEAFIYIVKDDQAVEVPVEIVETQSDVTAIEADVAEGDTVVVKGQLTLTDGGQVSIKKEEQ</sequence>
<name>A0ABX7VYU2_9BACI</name>
<dbReference type="NCBIfam" id="TIGR01730">
    <property type="entry name" value="RND_mfp"/>
    <property type="match status" value="1"/>
</dbReference>
<dbReference type="Proteomes" id="UP000665043">
    <property type="component" value="Chromosome"/>
</dbReference>
<proteinExistence type="inferred from homology"/>
<comment type="similarity">
    <text evidence="1">Belongs to the membrane fusion protein (MFP) (TC 8.A.1) family.</text>
</comment>
<protein>
    <submittedName>
        <fullName evidence="4">Efflux RND transporter periplasmic adaptor subunit</fullName>
    </submittedName>
</protein>
<evidence type="ECO:0000256" key="1">
    <source>
        <dbReference type="ARBA" id="ARBA00009477"/>
    </source>
</evidence>
<evidence type="ECO:0000313" key="4">
    <source>
        <dbReference type="EMBL" id="QTN00829.1"/>
    </source>
</evidence>
<dbReference type="Gene3D" id="2.40.50.100">
    <property type="match status" value="1"/>
</dbReference>
<feature type="signal peptide" evidence="2">
    <location>
        <begin position="1"/>
        <end position="19"/>
    </location>
</feature>
<dbReference type="Pfam" id="PF25989">
    <property type="entry name" value="YknX_C"/>
    <property type="match status" value="1"/>
</dbReference>
<keyword evidence="2" id="KW-0732">Signal</keyword>
<accession>A0ABX7VYU2</accession>
<feature type="domain" description="Lipoyl-binding" evidence="3">
    <location>
        <begin position="57"/>
        <end position="134"/>
    </location>
</feature>
<dbReference type="InterPro" id="IPR000089">
    <property type="entry name" value="Biotin_lipoyl"/>
</dbReference>
<dbReference type="Gene3D" id="2.40.30.170">
    <property type="match status" value="1"/>
</dbReference>